<comment type="similarity">
    <text evidence="1">Belongs to the peptidase C48 family.</text>
</comment>
<dbReference type="AlphaFoldDB" id="U4L8P8"/>
<dbReference type="PANTHER" id="PTHR46915:SF6">
    <property type="entry name" value="CYSTEINE PROTEINASES SUPERFAMILY PROTEIN"/>
    <property type="match status" value="1"/>
</dbReference>
<dbReference type="SUPFAM" id="SSF54001">
    <property type="entry name" value="Cysteine proteinases"/>
    <property type="match status" value="1"/>
</dbReference>
<sequence length="545" mass="61633">MPSTTARKLRRKLAMEARMKEAGDSPTTPEDSVIISLVEPRKLKTRGPDIAVTAVAIANSEPVQEPDGDFMVQLEKEMGRMLWPNNDAAEEEARDEGGEEAQVNDTNTADTTVAIDSDDFVTRLGEEMSRLLWNSEKEADNDDCKEEKEKGAENSATKPNIASVGSAVVTKVAMHNLPATQVERKVLAVRIIAELCRLIIEKQKEKHPWLIPNEKERRGREIRRFEVLKEHQKQRLALDTQHDNVIEIKVEPPSLKKRKITDFFPIHSPRTKRALTTTEYIASKENGNKSFPPFNEVYRQGLEYPGGPRAEKPGDEQFVGKTDEVLPSEQSIHTYDGPTVALRVNNTSAEAWTGLEERGLLSSDIMNAYGSTFFWPELQKHKDSKDMKRFEKWFYRRDEAGKRVLVNPFETGTIYVPIHVPGHWILAIVTNLNQAGPTILVFDSIGQKRDAEAQDLASFIMKFARNTQGIDISSTDITMYEVLCPQQQNGSDCGVYVLYFIDRSSADLAGVTNAARRNERVLWLETEAPCYRKTIYRALKNIPKE</sequence>
<dbReference type="EMBL" id="HF935945">
    <property type="protein sequence ID" value="CCX14280.1"/>
    <property type="molecule type" value="Genomic_DNA"/>
</dbReference>
<dbReference type="InterPro" id="IPR003653">
    <property type="entry name" value="Peptidase_C48_C"/>
</dbReference>
<evidence type="ECO:0000313" key="8">
    <source>
        <dbReference type="Proteomes" id="UP000018144"/>
    </source>
</evidence>
<feature type="region of interest" description="Disordered" evidence="5">
    <location>
        <begin position="1"/>
        <end position="32"/>
    </location>
</feature>
<dbReference type="OrthoDB" id="1939479at2759"/>
<evidence type="ECO:0000256" key="2">
    <source>
        <dbReference type="ARBA" id="ARBA00022670"/>
    </source>
</evidence>
<dbReference type="Pfam" id="PF02902">
    <property type="entry name" value="Peptidase_C48"/>
    <property type="match status" value="1"/>
</dbReference>
<dbReference type="STRING" id="1076935.U4L8P8"/>
<proteinExistence type="inferred from homology"/>
<organism evidence="7 8">
    <name type="scientific">Pyronema omphalodes (strain CBS 100304)</name>
    <name type="common">Pyronema confluens</name>
    <dbReference type="NCBI Taxonomy" id="1076935"/>
    <lineage>
        <taxon>Eukaryota</taxon>
        <taxon>Fungi</taxon>
        <taxon>Dikarya</taxon>
        <taxon>Ascomycota</taxon>
        <taxon>Pezizomycotina</taxon>
        <taxon>Pezizomycetes</taxon>
        <taxon>Pezizales</taxon>
        <taxon>Pyronemataceae</taxon>
        <taxon>Pyronema</taxon>
    </lineage>
</organism>
<dbReference type="GO" id="GO:0008234">
    <property type="term" value="F:cysteine-type peptidase activity"/>
    <property type="evidence" value="ECO:0007669"/>
    <property type="project" value="UniProtKB-KW"/>
</dbReference>
<feature type="domain" description="Ubiquitin-like protease family profile" evidence="6">
    <location>
        <begin position="325"/>
        <end position="504"/>
    </location>
</feature>
<dbReference type="InterPro" id="IPR038765">
    <property type="entry name" value="Papain-like_cys_pep_sf"/>
</dbReference>
<accession>U4L8P8</accession>
<keyword evidence="3" id="KW-0378">Hydrolase</keyword>
<protein>
    <submittedName>
        <fullName evidence="7">Similar to Sentrin-specific protease 2 acc. no. Q5R7K7</fullName>
    </submittedName>
</protein>
<dbReference type="PROSITE" id="PS50600">
    <property type="entry name" value="ULP_PROTEASE"/>
    <property type="match status" value="1"/>
</dbReference>
<evidence type="ECO:0000256" key="4">
    <source>
        <dbReference type="ARBA" id="ARBA00022807"/>
    </source>
</evidence>
<keyword evidence="2 7" id="KW-0645">Protease</keyword>
<dbReference type="Gene3D" id="3.40.395.10">
    <property type="entry name" value="Adenoviral Proteinase, Chain A"/>
    <property type="match status" value="1"/>
</dbReference>
<feature type="compositionally biased region" description="Basic and acidic residues" evidence="5">
    <location>
        <begin position="13"/>
        <end position="23"/>
    </location>
</feature>
<dbReference type="GO" id="GO:0006508">
    <property type="term" value="P:proteolysis"/>
    <property type="evidence" value="ECO:0007669"/>
    <property type="project" value="UniProtKB-KW"/>
</dbReference>
<dbReference type="Proteomes" id="UP000018144">
    <property type="component" value="Unassembled WGS sequence"/>
</dbReference>
<evidence type="ECO:0000256" key="1">
    <source>
        <dbReference type="ARBA" id="ARBA00005234"/>
    </source>
</evidence>
<evidence type="ECO:0000313" key="7">
    <source>
        <dbReference type="EMBL" id="CCX14280.1"/>
    </source>
</evidence>
<dbReference type="eggNOG" id="KOG0779">
    <property type="taxonomic scope" value="Eukaryota"/>
</dbReference>
<evidence type="ECO:0000259" key="6">
    <source>
        <dbReference type="PROSITE" id="PS50600"/>
    </source>
</evidence>
<dbReference type="PANTHER" id="PTHR46915">
    <property type="entry name" value="UBIQUITIN-LIKE PROTEASE 4-RELATED"/>
    <property type="match status" value="1"/>
</dbReference>
<keyword evidence="4" id="KW-0788">Thiol protease</keyword>
<feature type="region of interest" description="Disordered" evidence="5">
    <location>
        <begin position="132"/>
        <end position="159"/>
    </location>
</feature>
<evidence type="ECO:0000256" key="5">
    <source>
        <dbReference type="SAM" id="MobiDB-lite"/>
    </source>
</evidence>
<gene>
    <name evidence="7" type="ORF">PCON_13873</name>
</gene>
<dbReference type="GO" id="GO:0016926">
    <property type="term" value="P:protein desumoylation"/>
    <property type="evidence" value="ECO:0007669"/>
    <property type="project" value="UniProtKB-ARBA"/>
</dbReference>
<name>U4L8P8_PYROM</name>
<reference evidence="7 8" key="1">
    <citation type="journal article" date="2013" name="PLoS Genet.">
        <title>The genome and development-dependent transcriptomes of Pyronema confluens: a window into fungal evolution.</title>
        <authorList>
            <person name="Traeger S."/>
            <person name="Altegoer F."/>
            <person name="Freitag M."/>
            <person name="Gabaldon T."/>
            <person name="Kempken F."/>
            <person name="Kumar A."/>
            <person name="Marcet-Houben M."/>
            <person name="Poggeler S."/>
            <person name="Stajich J.E."/>
            <person name="Nowrousian M."/>
        </authorList>
    </citation>
    <scope>NUCLEOTIDE SEQUENCE [LARGE SCALE GENOMIC DNA]</scope>
    <source>
        <strain evidence="8">CBS 100304</strain>
        <tissue evidence="7">Vegetative mycelium</tissue>
    </source>
</reference>
<keyword evidence="8" id="KW-1185">Reference proteome</keyword>
<evidence type="ECO:0000256" key="3">
    <source>
        <dbReference type="ARBA" id="ARBA00022801"/>
    </source>
</evidence>
<dbReference type="GO" id="GO:0019783">
    <property type="term" value="F:ubiquitin-like protein peptidase activity"/>
    <property type="evidence" value="ECO:0007669"/>
    <property type="project" value="UniProtKB-ARBA"/>
</dbReference>